<dbReference type="KEGG" id="hjo:AY555_06055"/>
<evidence type="ECO:0000256" key="6">
    <source>
        <dbReference type="ARBA" id="ARBA00022840"/>
    </source>
</evidence>
<evidence type="ECO:0000259" key="10">
    <source>
        <dbReference type="Pfam" id="PF02463"/>
    </source>
</evidence>
<dbReference type="GO" id="GO:0006281">
    <property type="term" value="P:DNA repair"/>
    <property type="evidence" value="ECO:0007669"/>
    <property type="project" value="UniProtKB-KW"/>
</dbReference>
<keyword evidence="7 9" id="KW-0234">DNA repair</keyword>
<dbReference type="PANTHER" id="PTHR11059">
    <property type="entry name" value="DNA REPAIR PROTEIN RECN"/>
    <property type="match status" value="1"/>
</dbReference>
<dbReference type="GO" id="GO:0009432">
    <property type="term" value="P:SOS response"/>
    <property type="evidence" value="ECO:0007669"/>
    <property type="project" value="TreeGrafter"/>
</dbReference>
<dbReference type="Gene3D" id="3.40.50.300">
    <property type="entry name" value="P-loop containing nucleotide triphosphate hydrolases"/>
    <property type="match status" value="2"/>
</dbReference>
<evidence type="ECO:0000256" key="7">
    <source>
        <dbReference type="ARBA" id="ARBA00023204"/>
    </source>
</evidence>
<dbReference type="InterPro" id="IPR004604">
    <property type="entry name" value="DNA_recomb/repair_RecN"/>
</dbReference>
<accession>A0A143DDM8</accession>
<evidence type="ECO:0000256" key="4">
    <source>
        <dbReference type="ARBA" id="ARBA00022741"/>
    </source>
</evidence>
<comment type="similarity">
    <text evidence="2 9">Belongs to the RecN family.</text>
</comment>
<dbReference type="SUPFAM" id="SSF52540">
    <property type="entry name" value="P-loop containing nucleoside triphosphate hydrolases"/>
    <property type="match status" value="2"/>
</dbReference>
<sequence>MLVRLSIRDVVLIERLDLTFGAGLGVLTGETGAGKSILLDSLGLALGERGDSALVRNGSDQLSVTAAFELPAAHPALLLAREQGLDSPDGEELVLRRTVSRDGRSRAFVNDQSASIGLLRQLGRTLTEIHGQFDAHGLLDPSTHRGALDEWAGTGQARRICQQAWQSWDTARTNRLRIQEGLDTARREEDILRHHAEELAAVAPKGDEENSLAEQRQLLMNREKLAEGLETALRSLAAGGSGVDALLRSVSRQLERLAPMAGEVFHPVIECLDRAAVETTEAHATLERISSALDLDPGQLEYLEDRLFTLRSLARKHHCRVDDLPAVLESLHQKLRALDDGGADMAQWEAEERHAREAYQRAAQTLSNVRAKAAGQLDKKVAAELPPLKLDRARFVTRVEELPENRWGPDGTDLVTFEVATNPGATPGPIGRIASGGELSRFMLALKVVLARSSTIPTLVFDEVDTGIGGATAAAVGERLARLAADVQVLVVTHSPQVAAQGTHHWRVVKTVRGGKTTTGVEPLDETARREEIARMLAGETVTEQARAAADSLMHSI</sequence>
<comment type="function">
    <text evidence="1 9">May be involved in recombinational repair of damaged DNA.</text>
</comment>
<dbReference type="InterPro" id="IPR027417">
    <property type="entry name" value="P-loop_NTPase"/>
</dbReference>
<dbReference type="Proteomes" id="UP000076066">
    <property type="component" value="Chromosome"/>
</dbReference>
<proteinExistence type="inferred from homology"/>
<dbReference type="STRING" id="1549855.AY555_06055"/>
<keyword evidence="6" id="KW-0067">ATP-binding</keyword>
<feature type="domain" description="RecF/RecN/SMC N-terminal" evidence="10">
    <location>
        <begin position="13"/>
        <end position="511"/>
    </location>
</feature>
<dbReference type="PANTHER" id="PTHR11059:SF0">
    <property type="entry name" value="DNA REPAIR PROTEIN RECN"/>
    <property type="match status" value="1"/>
</dbReference>
<keyword evidence="12" id="KW-1185">Reference proteome</keyword>
<evidence type="ECO:0000256" key="3">
    <source>
        <dbReference type="ARBA" id="ARBA00021315"/>
    </source>
</evidence>
<dbReference type="NCBIfam" id="NF008121">
    <property type="entry name" value="PRK10869.1"/>
    <property type="match status" value="1"/>
</dbReference>
<dbReference type="EMBL" id="CP014525">
    <property type="protein sequence ID" value="AMW34817.1"/>
    <property type="molecule type" value="Genomic_DNA"/>
</dbReference>
<dbReference type="OrthoDB" id="9806954at2"/>
<organism evidence="11 12">
    <name type="scientific">Haematospirillum jordaniae</name>
    <dbReference type="NCBI Taxonomy" id="1549855"/>
    <lineage>
        <taxon>Bacteria</taxon>
        <taxon>Pseudomonadati</taxon>
        <taxon>Pseudomonadota</taxon>
        <taxon>Alphaproteobacteria</taxon>
        <taxon>Rhodospirillales</taxon>
        <taxon>Novispirillaceae</taxon>
        <taxon>Haematospirillum</taxon>
    </lineage>
</organism>
<dbReference type="GeneID" id="53316717"/>
<dbReference type="InterPro" id="IPR003395">
    <property type="entry name" value="RecF/RecN/SMC_N"/>
</dbReference>
<dbReference type="GO" id="GO:0043590">
    <property type="term" value="C:bacterial nucleoid"/>
    <property type="evidence" value="ECO:0007669"/>
    <property type="project" value="TreeGrafter"/>
</dbReference>
<reference evidence="11 12" key="1">
    <citation type="submission" date="2016-02" db="EMBL/GenBank/DDBJ databases">
        <title>Complete Genome of H5569, the type strain of the newly described species Haematospirillium jordaniae.</title>
        <authorList>
            <person name="Nicholson A.C."/>
            <person name="Humrighouse B.W."/>
            <person name="Loparov V."/>
            <person name="McQuiston J.R."/>
        </authorList>
    </citation>
    <scope>NUCLEOTIDE SEQUENCE [LARGE SCALE GENOMIC DNA]</scope>
    <source>
        <strain evidence="11 12">H5569</strain>
    </source>
</reference>
<evidence type="ECO:0000256" key="2">
    <source>
        <dbReference type="ARBA" id="ARBA00009441"/>
    </source>
</evidence>
<dbReference type="GO" id="GO:0005524">
    <property type="term" value="F:ATP binding"/>
    <property type="evidence" value="ECO:0007669"/>
    <property type="project" value="UniProtKB-KW"/>
</dbReference>
<name>A0A143DDM8_9PROT</name>
<evidence type="ECO:0000256" key="5">
    <source>
        <dbReference type="ARBA" id="ARBA00022763"/>
    </source>
</evidence>
<dbReference type="GO" id="GO:0006310">
    <property type="term" value="P:DNA recombination"/>
    <property type="evidence" value="ECO:0007669"/>
    <property type="project" value="InterPro"/>
</dbReference>
<dbReference type="Pfam" id="PF02463">
    <property type="entry name" value="SMC_N"/>
    <property type="match status" value="1"/>
</dbReference>
<protein>
    <recommendedName>
        <fullName evidence="3 9">DNA repair protein RecN</fullName>
    </recommendedName>
    <alternativeName>
        <fullName evidence="8 9">Recombination protein N</fullName>
    </alternativeName>
</protein>
<evidence type="ECO:0000256" key="9">
    <source>
        <dbReference type="PIRNR" id="PIRNR003128"/>
    </source>
</evidence>
<dbReference type="NCBIfam" id="TIGR00634">
    <property type="entry name" value="recN"/>
    <property type="match status" value="1"/>
</dbReference>
<dbReference type="AlphaFoldDB" id="A0A143DDM8"/>
<evidence type="ECO:0000313" key="11">
    <source>
        <dbReference type="EMBL" id="AMW34817.1"/>
    </source>
</evidence>
<keyword evidence="5 9" id="KW-0227">DNA damage</keyword>
<dbReference type="CDD" id="cd03241">
    <property type="entry name" value="ABC_RecN"/>
    <property type="match status" value="2"/>
</dbReference>
<evidence type="ECO:0000256" key="8">
    <source>
        <dbReference type="ARBA" id="ARBA00033408"/>
    </source>
</evidence>
<dbReference type="FunFam" id="3.40.50.300:FF:000319">
    <property type="entry name" value="DNA repair protein RecN"/>
    <property type="match status" value="1"/>
</dbReference>
<keyword evidence="4" id="KW-0547">Nucleotide-binding</keyword>
<evidence type="ECO:0000313" key="12">
    <source>
        <dbReference type="Proteomes" id="UP000076066"/>
    </source>
</evidence>
<gene>
    <name evidence="11" type="ORF">AY555_06055</name>
</gene>
<dbReference type="PIRSF" id="PIRSF003128">
    <property type="entry name" value="RecN"/>
    <property type="match status" value="1"/>
</dbReference>
<evidence type="ECO:0000256" key="1">
    <source>
        <dbReference type="ARBA" id="ARBA00003618"/>
    </source>
</evidence>
<dbReference type="FunFam" id="3.40.50.300:FF:000356">
    <property type="entry name" value="DNA repair protein RecN"/>
    <property type="match status" value="1"/>
</dbReference>
<dbReference type="RefSeq" id="WP_066134750.1">
    <property type="nucleotide sequence ID" value="NZ_CP014525.1"/>
</dbReference>